<keyword evidence="2" id="KW-0805">Transcription regulation</keyword>
<dbReference type="GO" id="GO:0000160">
    <property type="term" value="P:phosphorelay signal transduction system"/>
    <property type="evidence" value="ECO:0007669"/>
    <property type="project" value="InterPro"/>
</dbReference>
<dbReference type="InterPro" id="IPR011990">
    <property type="entry name" value="TPR-like_helical_dom_sf"/>
</dbReference>
<feature type="domain" description="Bacterial transcriptional activator" evidence="7">
    <location>
        <begin position="96"/>
        <end position="241"/>
    </location>
</feature>
<dbReference type="Pfam" id="PF13424">
    <property type="entry name" value="TPR_12"/>
    <property type="match status" value="1"/>
</dbReference>
<dbReference type="InterPro" id="IPR027417">
    <property type="entry name" value="P-loop_NTPase"/>
</dbReference>
<dbReference type="RefSeq" id="WP_015883582.1">
    <property type="nucleotide sequence ID" value="NC_012669.1"/>
</dbReference>
<reference evidence="8 9" key="1">
    <citation type="journal article" date="2009" name="Stand. Genomic Sci.">
        <title>Complete genome sequence of Beutenbergia cavernae type strain (HKI 0122).</title>
        <authorList>
            <person name="Land M."/>
            <person name="Pukall R."/>
            <person name="Abt B."/>
            <person name="Goker M."/>
            <person name="Rohde M."/>
            <person name="Glavina Del Rio T."/>
            <person name="Tice H."/>
            <person name="Copeland A."/>
            <person name="Cheng J.F."/>
            <person name="Lucas S."/>
            <person name="Chen F."/>
            <person name="Nolan M."/>
            <person name="Bruce D."/>
            <person name="Goodwin L."/>
            <person name="Pitluck S."/>
            <person name="Ivanova N."/>
            <person name="Mavromatis K."/>
            <person name="Ovchinnikova G."/>
            <person name="Pati A."/>
            <person name="Chen A."/>
            <person name="Palaniappan K."/>
            <person name="Hauser L."/>
            <person name="Chang Y.J."/>
            <person name="Jefferies C.C."/>
            <person name="Saunders E."/>
            <person name="Brettin T."/>
            <person name="Detter J.C."/>
            <person name="Han C."/>
            <person name="Chain P."/>
            <person name="Bristow J."/>
            <person name="Eisen J.A."/>
            <person name="Markowitz V."/>
            <person name="Hugenholtz P."/>
            <person name="Kyrpides N.C."/>
            <person name="Klenk H.P."/>
            <person name="Lapidus A."/>
        </authorList>
    </citation>
    <scope>NUCLEOTIDE SEQUENCE [LARGE SCALE GENOMIC DNA]</scope>
    <source>
        <strain evidence="9">ATCC BAA-8 / DSM 12333 / NBRC 16432</strain>
    </source>
</reference>
<evidence type="ECO:0000256" key="1">
    <source>
        <dbReference type="ARBA" id="ARBA00005820"/>
    </source>
</evidence>
<protein>
    <submittedName>
        <fullName evidence="8">Transcriptional regulator, SARP family</fullName>
    </submittedName>
</protein>
<dbReference type="SMART" id="SM01043">
    <property type="entry name" value="BTAD"/>
    <property type="match status" value="1"/>
</dbReference>
<name>C5C012_BEUC1</name>
<organism evidence="8 9">
    <name type="scientific">Beutenbergia cavernae (strain ATCC BAA-8 / DSM 12333 / CCUG 43141 / JCM 11478 / NBRC 16432 / NCIMB 13614 / HKI 0122)</name>
    <dbReference type="NCBI Taxonomy" id="471853"/>
    <lineage>
        <taxon>Bacteria</taxon>
        <taxon>Bacillati</taxon>
        <taxon>Actinomycetota</taxon>
        <taxon>Actinomycetes</taxon>
        <taxon>Micrococcales</taxon>
        <taxon>Beutenbergiaceae</taxon>
        <taxon>Beutenbergia</taxon>
    </lineage>
</organism>
<dbReference type="PANTHER" id="PTHR35807:SF1">
    <property type="entry name" value="TRANSCRIPTIONAL REGULATOR REDD"/>
    <property type="match status" value="1"/>
</dbReference>
<dbReference type="PRINTS" id="PR00364">
    <property type="entry name" value="DISEASERSIST"/>
</dbReference>
<dbReference type="SUPFAM" id="SSF46894">
    <property type="entry name" value="C-terminal effector domain of the bipartite response regulators"/>
    <property type="match status" value="1"/>
</dbReference>
<dbReference type="InterPro" id="IPR003593">
    <property type="entry name" value="AAA+_ATPase"/>
</dbReference>
<evidence type="ECO:0000259" key="5">
    <source>
        <dbReference type="SMART" id="SM00382"/>
    </source>
</evidence>
<evidence type="ECO:0000313" key="9">
    <source>
        <dbReference type="Proteomes" id="UP000007962"/>
    </source>
</evidence>
<evidence type="ECO:0000259" key="6">
    <source>
        <dbReference type="SMART" id="SM00862"/>
    </source>
</evidence>
<dbReference type="eggNOG" id="COG3629">
    <property type="taxonomic scope" value="Bacteria"/>
</dbReference>
<dbReference type="Gene3D" id="1.25.40.10">
    <property type="entry name" value="Tetratricopeptide repeat domain"/>
    <property type="match status" value="2"/>
</dbReference>
<evidence type="ECO:0000259" key="7">
    <source>
        <dbReference type="SMART" id="SM01043"/>
    </source>
</evidence>
<evidence type="ECO:0000256" key="4">
    <source>
        <dbReference type="ARBA" id="ARBA00023163"/>
    </source>
</evidence>
<dbReference type="PANTHER" id="PTHR35807">
    <property type="entry name" value="TRANSCRIPTIONAL REGULATOR REDD-RELATED"/>
    <property type="match status" value="1"/>
</dbReference>
<dbReference type="GO" id="GO:0003677">
    <property type="term" value="F:DNA binding"/>
    <property type="evidence" value="ECO:0007669"/>
    <property type="project" value="UniProtKB-KW"/>
</dbReference>
<dbReference type="InterPro" id="IPR005158">
    <property type="entry name" value="BTAD"/>
</dbReference>
<dbReference type="InterPro" id="IPR036388">
    <property type="entry name" value="WH-like_DNA-bd_sf"/>
</dbReference>
<dbReference type="Gene3D" id="1.10.10.10">
    <property type="entry name" value="Winged helix-like DNA-binding domain superfamily/Winged helix DNA-binding domain"/>
    <property type="match status" value="1"/>
</dbReference>
<dbReference type="Gene3D" id="3.40.50.300">
    <property type="entry name" value="P-loop containing nucleotide triphosphate hydrolases"/>
    <property type="match status" value="1"/>
</dbReference>
<evidence type="ECO:0000256" key="2">
    <source>
        <dbReference type="ARBA" id="ARBA00023015"/>
    </source>
</evidence>
<evidence type="ECO:0000256" key="3">
    <source>
        <dbReference type="ARBA" id="ARBA00023125"/>
    </source>
</evidence>
<dbReference type="SUPFAM" id="SSF52540">
    <property type="entry name" value="P-loop containing nucleoside triphosphate hydrolases"/>
    <property type="match status" value="1"/>
</dbReference>
<gene>
    <name evidence="8" type="ordered locus">Bcav_3098</name>
</gene>
<dbReference type="Pfam" id="PF03704">
    <property type="entry name" value="BTAD"/>
    <property type="match status" value="1"/>
</dbReference>
<dbReference type="SMART" id="SM00382">
    <property type="entry name" value="AAA"/>
    <property type="match status" value="1"/>
</dbReference>
<dbReference type="InterPro" id="IPR016032">
    <property type="entry name" value="Sig_transdc_resp-reg_C-effctor"/>
</dbReference>
<feature type="domain" description="AAA+ ATPase" evidence="5">
    <location>
        <begin position="290"/>
        <end position="424"/>
    </location>
</feature>
<dbReference type="KEGG" id="bcv:Bcav_3098"/>
<keyword evidence="3" id="KW-0238">DNA-binding</keyword>
<dbReference type="eggNOG" id="COG3903">
    <property type="taxonomic scope" value="Bacteria"/>
</dbReference>
<dbReference type="InterPro" id="IPR001867">
    <property type="entry name" value="OmpR/PhoB-type_DNA-bd"/>
</dbReference>
<comment type="similarity">
    <text evidence="1">Belongs to the AfsR/DnrI/RedD regulatory family.</text>
</comment>
<dbReference type="STRING" id="471853.Bcav_3098"/>
<dbReference type="CDD" id="cd15831">
    <property type="entry name" value="BTAD"/>
    <property type="match status" value="1"/>
</dbReference>
<dbReference type="InterPro" id="IPR051677">
    <property type="entry name" value="AfsR-DnrI-RedD_regulator"/>
</dbReference>
<dbReference type="Proteomes" id="UP000007962">
    <property type="component" value="Chromosome"/>
</dbReference>
<dbReference type="GO" id="GO:0043531">
    <property type="term" value="F:ADP binding"/>
    <property type="evidence" value="ECO:0007669"/>
    <property type="project" value="InterPro"/>
</dbReference>
<sequence>MRYEVLGELGVIDDDDGGGGLVPVPAGRQRLLLARLVAAVPRPVPVDALVEDLWPGGDGSRSALQVIVHRLRRRIGEDRLVLDVSGYRLVADPGDVDAVVFVEAVQAAWSDVDLDPARAIATLEGALALWRGSAYDGIGLESETLATEAVRLEGHRLDAEEARFSASLALGRSAELVGELREVVAAHPLRERFHAQLMLALYRSGRTADALDAYRTARGVLVEELGLEPGTELRDLEQAILVEDPVLSAPPAPFARPDAPVRPAQLPPSDPAFVGRDDDVAVLTRALTNGGRVVAIDGPGGVGKSALALHAAHAVAEEFPGGVLYANLRGATPGVTARDPAVVLERFLHALGVTTAGTGDVDDAAAELRTRTTGAGVLVVLDDAASPAQVQPLLPGDGSAAVVTSRPVLTGFTASARVHLDVVDEEVGVRMLAQILEDDRVGAEPEAAAKIVAACGRLPLAIRIVGAQLLGAPRRRLAATAERLGDSRARLDELAADDLAVRSSLELGLSAVSGEAATLFAYLGVVPLPSVTAAAVARLADLPLGVARRRLDDLARARMLVELGDETFAMHDLVRLVAGERATAALDDEQRRAAVLRLYRHYLASARAVALAMDPDVWEVRLALGEETDPQADLPVTVADGIAAAHWVTGEIATVAAVAQATLAATHDRSDVAALLAPLFAAIRSQGMGASAAELYVPFVEAPDARTRADVLMLLDSAVMREAPGAMARAAERPLAAARALGDDEMVAHCLNVLAIGLTRDGRHTDALERYREAVDIATGAGLEHARRTVMPNLAKSLGHLGRHEEAVTLLESQLEGLEGRLRAHHLGRLAGSHLAVGRPEAALPLYSDAIEQLTRSGHTLLVAIYTWHHASAVKRLGRLDEAQELRRRSLDLVVGVGRITAEEADRILADDPPDEPEELDVFRQI</sequence>
<dbReference type="EMBL" id="CP001618">
    <property type="protein sequence ID" value="ACQ81342.1"/>
    <property type="molecule type" value="Genomic_DNA"/>
</dbReference>
<keyword evidence="4" id="KW-0804">Transcription</keyword>
<dbReference type="HOGENOM" id="CLU_004665_2_0_11"/>
<dbReference type="AlphaFoldDB" id="C5C012"/>
<dbReference type="GO" id="GO:0006355">
    <property type="term" value="P:regulation of DNA-templated transcription"/>
    <property type="evidence" value="ECO:0007669"/>
    <property type="project" value="InterPro"/>
</dbReference>
<dbReference type="SUPFAM" id="SSF48452">
    <property type="entry name" value="TPR-like"/>
    <property type="match status" value="2"/>
</dbReference>
<feature type="domain" description="OmpR/PhoB-type" evidence="6">
    <location>
        <begin position="19"/>
        <end position="89"/>
    </location>
</feature>
<proteinExistence type="inferred from homology"/>
<keyword evidence="9" id="KW-1185">Reference proteome</keyword>
<evidence type="ECO:0000313" key="8">
    <source>
        <dbReference type="EMBL" id="ACQ81342.1"/>
    </source>
</evidence>
<accession>C5C012</accession>
<dbReference type="SMART" id="SM00862">
    <property type="entry name" value="Trans_reg_C"/>
    <property type="match status" value="1"/>
</dbReference>